<evidence type="ECO:0000313" key="2">
    <source>
        <dbReference type="Proteomes" id="UP000755585"/>
    </source>
</evidence>
<accession>A0ABS4UF10</accession>
<dbReference type="Proteomes" id="UP000755585">
    <property type="component" value="Unassembled WGS sequence"/>
</dbReference>
<sequence length="65" mass="6634">MPQKHPVPNQTSSNPSGAAAVCGVRRTMFSSGTAKPRVGRPGSAACGSTMAVLRVKNDILTPLAV</sequence>
<name>A0ABS4UF10_9ACTN</name>
<proteinExistence type="predicted"/>
<reference evidence="1 2" key="1">
    <citation type="submission" date="2021-03" db="EMBL/GenBank/DDBJ databases">
        <title>Sequencing the genomes of 1000 actinobacteria strains.</title>
        <authorList>
            <person name="Klenk H.-P."/>
        </authorList>
    </citation>
    <scope>NUCLEOTIDE SEQUENCE [LARGE SCALE GENOMIC DNA]</scope>
    <source>
        <strain evidence="1 2">DSM 18824</strain>
    </source>
</reference>
<gene>
    <name evidence="1" type="ORF">JOF29_001273</name>
</gene>
<keyword evidence="2" id="KW-1185">Reference proteome</keyword>
<organism evidence="1 2">
    <name type="scientific">Kribbella aluminosa</name>
    <dbReference type="NCBI Taxonomy" id="416017"/>
    <lineage>
        <taxon>Bacteria</taxon>
        <taxon>Bacillati</taxon>
        <taxon>Actinomycetota</taxon>
        <taxon>Actinomycetes</taxon>
        <taxon>Propionibacteriales</taxon>
        <taxon>Kribbellaceae</taxon>
        <taxon>Kribbella</taxon>
    </lineage>
</organism>
<comment type="caution">
    <text evidence="1">The sequence shown here is derived from an EMBL/GenBank/DDBJ whole genome shotgun (WGS) entry which is preliminary data.</text>
</comment>
<evidence type="ECO:0000313" key="1">
    <source>
        <dbReference type="EMBL" id="MBP2350190.1"/>
    </source>
</evidence>
<dbReference type="EMBL" id="JAGINT010000001">
    <property type="protein sequence ID" value="MBP2350190.1"/>
    <property type="molecule type" value="Genomic_DNA"/>
</dbReference>
<protein>
    <submittedName>
        <fullName evidence="1">Uncharacterized protein</fullName>
    </submittedName>
</protein>
<dbReference type="RefSeq" id="WP_307863567.1">
    <property type="nucleotide sequence ID" value="NZ_JAGINT010000001.1"/>
</dbReference>